<reference evidence="2 3" key="1">
    <citation type="submission" date="2011-02" db="EMBL/GenBank/DDBJ databases">
        <authorList>
            <person name="Weinstock G."/>
            <person name="Sodergren E."/>
            <person name="Clifton S."/>
            <person name="Fulton L."/>
            <person name="Fulton B."/>
            <person name="Courtney L."/>
            <person name="Fronick C."/>
            <person name="Harrison M."/>
            <person name="Strong C."/>
            <person name="Farmer C."/>
            <person name="Delahaunty K."/>
            <person name="Markovic C."/>
            <person name="Hall O."/>
            <person name="Minx P."/>
            <person name="Tomlinson C."/>
            <person name="Mitreva M."/>
            <person name="Hou S."/>
            <person name="Chen J."/>
            <person name="Wollam A."/>
            <person name="Pepin K.H."/>
            <person name="Johnson M."/>
            <person name="Bhonagiri V."/>
            <person name="Zhang X."/>
            <person name="Suruliraj S."/>
            <person name="Warren W."/>
            <person name="Chinwalla A."/>
            <person name="Mardis E.R."/>
            <person name="Wilson R.K."/>
        </authorList>
    </citation>
    <scope>NUCLEOTIDE SEQUENCE [LARGE SCALE GENOMIC DNA]</scope>
    <source>
        <strain evidence="2 3">YIT 11841</strain>
    </source>
</reference>
<name>F3QZ30_9BACT</name>
<dbReference type="Proteomes" id="UP000005546">
    <property type="component" value="Unassembled WGS sequence"/>
</dbReference>
<dbReference type="GO" id="GO:0005615">
    <property type="term" value="C:extracellular space"/>
    <property type="evidence" value="ECO:0007669"/>
    <property type="project" value="TreeGrafter"/>
</dbReference>
<gene>
    <name evidence="2" type="ORF">HMPREF9442_03476</name>
</gene>
<sequence length="564" mass="64391">MTESKRMICKMNKRRIMKKTIIKYAWAALLPFVASCSDEWDEHYGQGNPMASEESLWQALQERPELSNFARLVENVGYEYYFGGDRMFTLFAPTNDYLTEAAVDSLTEVYNTQKNNRIKNNDNTVIKQFLQNHMAMYNYAAIPSGDSVQMMMLNGKYSYLADGTVNGVKCLTSNELYRNGVLFTVDGRLPYFANVSEYFSTDAELDSIASFFSRYNVYEFDPSRSVPGEIVDGKTVYLDSVMNLKNVMFDELGYINREDSAYWMVVPTDRQWKSLYEEYKAYFNYDNTTAKRDSMENLMTHKAIIQGTIFNMNIQPSLNDSVVSTNWNEANYRYYKCLRPFDQGGVFAEARDVTCSNGKVFIADNWAIDKRTTFFQEIKIEAENAYYRDSVAKCKEPVTTCVVPAGNPLYGQVSGNAFVQVEPRNTAVTPLIRYTIPNVLSNIGYDIYAVFAPAIAADTLATDTLPLKVKFSLKYNDQDGRQVNDIKMKNPISGTYSYETVPNVVDTVLVASDYKIPTCSYGLSEPQVRFTVESDRSTSKYTRVLRLDCIVFKPHEDENNDSNE</sequence>
<dbReference type="GO" id="GO:0007155">
    <property type="term" value="P:cell adhesion"/>
    <property type="evidence" value="ECO:0007669"/>
    <property type="project" value="TreeGrafter"/>
</dbReference>
<dbReference type="HOGENOM" id="CLU_035037_0_0_10"/>
<dbReference type="PANTHER" id="PTHR10900:SF124">
    <property type="entry name" value="FI05614P"/>
    <property type="match status" value="1"/>
</dbReference>
<evidence type="ECO:0000259" key="1">
    <source>
        <dbReference type="PROSITE" id="PS50213"/>
    </source>
</evidence>
<dbReference type="GO" id="GO:0050839">
    <property type="term" value="F:cell adhesion molecule binding"/>
    <property type="evidence" value="ECO:0007669"/>
    <property type="project" value="TreeGrafter"/>
</dbReference>
<evidence type="ECO:0000313" key="2">
    <source>
        <dbReference type="EMBL" id="EGG49959.1"/>
    </source>
</evidence>
<dbReference type="InterPro" id="IPR000782">
    <property type="entry name" value="FAS1_domain"/>
</dbReference>
<dbReference type="InterPro" id="IPR050904">
    <property type="entry name" value="Adhesion/Biosynth-related"/>
</dbReference>
<dbReference type="STRING" id="762982.HMPREF9442_03476"/>
<accession>F3QZ30</accession>
<evidence type="ECO:0000313" key="3">
    <source>
        <dbReference type="Proteomes" id="UP000005546"/>
    </source>
</evidence>
<feature type="domain" description="FAS1" evidence="1">
    <location>
        <begin position="53"/>
        <end position="189"/>
    </location>
</feature>
<dbReference type="SUPFAM" id="SSF82153">
    <property type="entry name" value="FAS1 domain"/>
    <property type="match status" value="1"/>
</dbReference>
<organism evidence="2 3">
    <name type="scientific">Paraprevotella xylaniphila YIT 11841</name>
    <dbReference type="NCBI Taxonomy" id="762982"/>
    <lineage>
        <taxon>Bacteria</taxon>
        <taxon>Pseudomonadati</taxon>
        <taxon>Bacteroidota</taxon>
        <taxon>Bacteroidia</taxon>
        <taxon>Bacteroidales</taxon>
        <taxon>Prevotellaceae</taxon>
        <taxon>Paraprevotella</taxon>
    </lineage>
</organism>
<dbReference type="Gene3D" id="2.30.180.10">
    <property type="entry name" value="FAS1 domain"/>
    <property type="match status" value="1"/>
</dbReference>
<dbReference type="GO" id="GO:0030198">
    <property type="term" value="P:extracellular matrix organization"/>
    <property type="evidence" value="ECO:0007669"/>
    <property type="project" value="TreeGrafter"/>
</dbReference>
<protein>
    <submittedName>
        <fullName evidence="2">Fasciclin domain protein</fullName>
    </submittedName>
</protein>
<dbReference type="InterPro" id="IPR036378">
    <property type="entry name" value="FAS1_dom_sf"/>
</dbReference>
<comment type="caution">
    <text evidence="2">The sequence shown here is derived from an EMBL/GenBank/DDBJ whole genome shotgun (WGS) entry which is preliminary data.</text>
</comment>
<dbReference type="AlphaFoldDB" id="F3QZ30"/>
<dbReference type="eggNOG" id="ENOG5033RYF">
    <property type="taxonomic scope" value="Bacteria"/>
</dbReference>
<dbReference type="PANTHER" id="PTHR10900">
    <property type="entry name" value="PERIOSTIN-RELATED"/>
    <property type="match status" value="1"/>
</dbReference>
<dbReference type="GO" id="GO:0031012">
    <property type="term" value="C:extracellular matrix"/>
    <property type="evidence" value="ECO:0007669"/>
    <property type="project" value="TreeGrafter"/>
</dbReference>
<dbReference type="Pfam" id="PF02469">
    <property type="entry name" value="Fasciclin"/>
    <property type="match status" value="1"/>
</dbReference>
<dbReference type="EMBL" id="AFBR01000098">
    <property type="protein sequence ID" value="EGG49959.1"/>
    <property type="molecule type" value="Genomic_DNA"/>
</dbReference>
<dbReference type="PROSITE" id="PS50213">
    <property type="entry name" value="FAS1"/>
    <property type="match status" value="1"/>
</dbReference>
<keyword evidence="3" id="KW-1185">Reference proteome</keyword>
<proteinExistence type="predicted"/>